<evidence type="ECO:0000259" key="3">
    <source>
        <dbReference type="PROSITE" id="PS50011"/>
    </source>
</evidence>
<dbReference type="Pfam" id="PF07714">
    <property type="entry name" value="PK_Tyr_Ser-Thr"/>
    <property type="match status" value="1"/>
</dbReference>
<dbReference type="EMBL" id="JAPFFF010000006">
    <property type="protein sequence ID" value="KAK8886995.1"/>
    <property type="molecule type" value="Genomic_DNA"/>
</dbReference>
<dbReference type="SUPFAM" id="SSF56112">
    <property type="entry name" value="Protein kinase-like (PK-like)"/>
    <property type="match status" value="1"/>
</dbReference>
<keyword evidence="1" id="KW-0547">Nucleotide-binding</keyword>
<dbReference type="SMART" id="SM00220">
    <property type="entry name" value="S_TKc"/>
    <property type="match status" value="1"/>
</dbReference>
<dbReference type="InterPro" id="IPR001245">
    <property type="entry name" value="Ser-Thr/Tyr_kinase_cat_dom"/>
</dbReference>
<name>A0ABR2K794_9EUKA</name>
<accession>A0ABR2K794</accession>
<evidence type="ECO:0000313" key="4">
    <source>
        <dbReference type="EMBL" id="KAK8886995.1"/>
    </source>
</evidence>
<evidence type="ECO:0000256" key="1">
    <source>
        <dbReference type="ARBA" id="ARBA00022741"/>
    </source>
</evidence>
<dbReference type="PANTHER" id="PTHR27001:SF931">
    <property type="entry name" value="OS11G0664100 PROTEIN"/>
    <property type="match status" value="1"/>
</dbReference>
<dbReference type="InterPro" id="IPR000719">
    <property type="entry name" value="Prot_kinase_dom"/>
</dbReference>
<protein>
    <recommendedName>
        <fullName evidence="3">Protein kinase domain-containing protein</fullName>
    </recommendedName>
</protein>
<feature type="domain" description="Protein kinase" evidence="3">
    <location>
        <begin position="398"/>
        <end position="724"/>
    </location>
</feature>
<dbReference type="PANTHER" id="PTHR27001">
    <property type="entry name" value="OS01G0253100 PROTEIN"/>
    <property type="match status" value="1"/>
</dbReference>
<dbReference type="Proteomes" id="UP001470230">
    <property type="component" value="Unassembled WGS sequence"/>
</dbReference>
<organism evidence="4 5">
    <name type="scientific">Tritrichomonas musculus</name>
    <dbReference type="NCBI Taxonomy" id="1915356"/>
    <lineage>
        <taxon>Eukaryota</taxon>
        <taxon>Metamonada</taxon>
        <taxon>Parabasalia</taxon>
        <taxon>Tritrichomonadida</taxon>
        <taxon>Tritrichomonadidae</taxon>
        <taxon>Tritrichomonas</taxon>
    </lineage>
</organism>
<dbReference type="PROSITE" id="PS50011">
    <property type="entry name" value="PROTEIN_KINASE_DOM"/>
    <property type="match status" value="1"/>
</dbReference>
<comment type="caution">
    <text evidence="4">The sequence shown here is derived from an EMBL/GenBank/DDBJ whole genome shotgun (WGS) entry which is preliminary data.</text>
</comment>
<dbReference type="Gene3D" id="1.10.510.10">
    <property type="entry name" value="Transferase(Phosphotransferase) domain 1"/>
    <property type="match status" value="1"/>
</dbReference>
<evidence type="ECO:0000313" key="5">
    <source>
        <dbReference type="Proteomes" id="UP001470230"/>
    </source>
</evidence>
<dbReference type="InterPro" id="IPR011009">
    <property type="entry name" value="Kinase-like_dom_sf"/>
</dbReference>
<evidence type="ECO:0000256" key="2">
    <source>
        <dbReference type="ARBA" id="ARBA00022840"/>
    </source>
</evidence>
<proteinExistence type="predicted"/>
<reference evidence="4 5" key="1">
    <citation type="submission" date="2024-04" db="EMBL/GenBank/DDBJ databases">
        <title>Tritrichomonas musculus Genome.</title>
        <authorList>
            <person name="Alves-Ferreira E."/>
            <person name="Grigg M."/>
            <person name="Lorenzi H."/>
            <person name="Galac M."/>
        </authorList>
    </citation>
    <scope>NUCLEOTIDE SEQUENCE [LARGE SCALE GENOMIC DNA]</scope>
    <source>
        <strain evidence="4 5">EAF2021</strain>
    </source>
</reference>
<keyword evidence="2" id="KW-0067">ATP-binding</keyword>
<gene>
    <name evidence="4" type="ORF">M9Y10_038030</name>
</gene>
<keyword evidence="5" id="KW-1185">Reference proteome</keyword>
<sequence>MSDLINQECLYILKEYNNIVCKQSIDKSINFEKWMKNNLMFNSFRRIIDESKLITHISDIDGLIDLISLIFKKDTNLNTNEMIFNDLKDFLFKLSIREYIQKINELYIKLNLLKINIAQNDQLNPKDNNEITKETLTFISDLFERIDQIINILFSFKKFNFFLSNISSTIIDIYINSTNVKIKSIINSSIINQCLFDDQGNLILVLLPRSTQEPKKANNIDQICNLYSILIKEYCRNIANSVKKETTKSIQSNIYNYFLEKNTNFQSKFDLIREKAKKSSANELFSLLNTFFKDNLSEKSPFVGFDNLVEWFKKEEYLYIKKIFSQSFREIIDSYKDHTNFSFLIQPSYQFNNIISSNKSFCDIISSTKFLYGRIDLIFEQIFKETKNYYYFNFFIHITVQNFIKQDCFAEKYQELPKDNGYWDNDFHDIKDLPNLFNFKTLSSLSNDKDLHFFIQKRYNSEENLNLISNEIKILSSNYSKFIAQLRANIGSFKIFIPYFPLKSLNLIFGGEKSDLQKKRVKLSAIDKIVIILEIATALKDLHSNNEYHGNLCSQFIYLTSTKDAYIGAIYYDENYDNEATRPIGPFYYRAPEFISKEASERDEKYIKQNQLLDVFSYGVLMHEIVTEKTPESRFGNRPRKERLEILKNEKEKSKNTSNFIDYCDFLFKEGGGNEVFEDNYKDEEGNSFQGMKEIIEKCMKTETTERYSSFKELIGCIEALPIYTNNEEEIEFRLKHAIDAREYQCTISDLVECYLFGNEDSFNDILSICFLYNKHVENNKNIIKILFETFKIEANCLSLDVEARMNLIAKQYYSAKNRNVQSVVDEEDYLLKLSREANLDEEEGREIVIPVCSLGSFIENNGNIIEEGYSLTFLYFIAKDLSLIHSNNLYHGEVRADHIGLYYNHETRTLIPSVILYYSYYKNNQNSMNDMNSKKRIPSKIYSSEELLSKEQRKDIKNFIKIAEKLRISDEILSKIQKSEAMIDIVYHLSLLSDIMKTFIKNHILFQKSTYQILFPSLTTKYKDLKNFFYFIKNNDLIMDNFTDDFEQICNLIISFLDLALENPSFTFNKISQLIEMRKKEKIDQNQLLESIRKKCSLFYESCLLRIKIDDNINFKDDKHSPSIKINNSYNIITISTIEK</sequence>